<protein>
    <submittedName>
        <fullName evidence="8">ARM repeat-containing protein</fullName>
    </submittedName>
</protein>
<organism evidence="8 9">
    <name type="scientific">Trichodelitschia bisporula</name>
    <dbReference type="NCBI Taxonomy" id="703511"/>
    <lineage>
        <taxon>Eukaryota</taxon>
        <taxon>Fungi</taxon>
        <taxon>Dikarya</taxon>
        <taxon>Ascomycota</taxon>
        <taxon>Pezizomycotina</taxon>
        <taxon>Dothideomycetes</taxon>
        <taxon>Dothideomycetes incertae sedis</taxon>
        <taxon>Phaeotrichales</taxon>
        <taxon>Phaeotrichaceae</taxon>
        <taxon>Trichodelitschia</taxon>
    </lineage>
</organism>
<dbReference type="SUPFAM" id="SSF48371">
    <property type="entry name" value="ARM repeat"/>
    <property type="match status" value="1"/>
</dbReference>
<sequence>MTWQPETEQLRQLAQFLRDSLSGRDQNVQKNAELMLASAQNSPDFMNYLSYLFSEAQPPAVISMPADAYFVARSGAAIMLKNNIKSSYKSIPDVNKAYFRSVAMQALQDTNVQIRNFAGNIITELVRQGGIMAWPQLLPELVALIENKTGAIPQRTQEGALSALVKICEDNKRALDRDYQGERPLGFLFPKLLDFTALANPIIRANALAAIGIFLPEKSSVVYSHLEDLLLHLFRLASDTSPEVRKYVCRAFTRIAEISPEKIAPHMAGLVDYTISQQQQIEEPELAIDAAEFWLCVAEDDHLSECLAPFLSKIVPLLLDSMVYDEDEVFRLESEQEDAEQEDREQDIKPVHATNKGSRLGSTLNGDAHTLKPNPELVLDDENLSDGEIEESDDEDDGDDPEDQWNLRKCSAAALDVLASQFHQPVFEVTLPWLRDNLKNSEWPKREAAVLAIGAIAEGCMEVVQPHLPELTQYFLSLLQDNVAVVRQITCWALGRYSSWPVQMDESGRQQYLLPVMDALLGRMLDRNKRVQEAAASAFANLEEKAKGQLQPYCPVIVQRFVECFSIYKDRNMYILYDCVQTLAEHVGPSLRDPAMVDLLMPALLHRWSRLTEQSRETLPLVECLSYVAVALSTSFTPYAKPIFNRCVGMIHQNLEDTFRAVNNPGLERPDKDFLVTSLDLLSGIIQALDMSKSAELVAASQPNLFQLLVFCMKSPHNDVRQSAYAVLGDCAIYVFDQLQPILPELMQLVLDQLEVSQINYDAEETGYGVINNACWSLGEIAMRHGSGMADYVDSLLEKLATILFSDKVPPSLNENAAIALGRLGTACPDKFAPHLEMIAPPWIRAISRVGWTDEKAHAMLGFNKVVMLNPQAMEKCLLEFFNEISLAPTEFLRLGQDRVVSFNQLFVQYKNMIPDFEAFLHNLPADRQQALRHNFNL</sequence>
<dbReference type="FunFam" id="1.25.10.10:FF:000219">
    <property type="entry name" value="Importin subunit beta-2"/>
    <property type="match status" value="1"/>
</dbReference>
<feature type="region of interest" description="Disordered" evidence="6">
    <location>
        <begin position="332"/>
        <end position="404"/>
    </location>
</feature>
<reference evidence="8" key="1">
    <citation type="journal article" date="2020" name="Stud. Mycol.">
        <title>101 Dothideomycetes genomes: a test case for predicting lifestyles and emergence of pathogens.</title>
        <authorList>
            <person name="Haridas S."/>
            <person name="Albert R."/>
            <person name="Binder M."/>
            <person name="Bloem J."/>
            <person name="Labutti K."/>
            <person name="Salamov A."/>
            <person name="Andreopoulos B."/>
            <person name="Baker S."/>
            <person name="Barry K."/>
            <person name="Bills G."/>
            <person name="Bluhm B."/>
            <person name="Cannon C."/>
            <person name="Castanera R."/>
            <person name="Culley D."/>
            <person name="Daum C."/>
            <person name="Ezra D."/>
            <person name="Gonzalez J."/>
            <person name="Henrissat B."/>
            <person name="Kuo A."/>
            <person name="Liang C."/>
            <person name="Lipzen A."/>
            <person name="Lutzoni F."/>
            <person name="Magnuson J."/>
            <person name="Mondo S."/>
            <person name="Nolan M."/>
            <person name="Ohm R."/>
            <person name="Pangilinan J."/>
            <person name="Park H.-J."/>
            <person name="Ramirez L."/>
            <person name="Alfaro M."/>
            <person name="Sun H."/>
            <person name="Tritt A."/>
            <person name="Yoshinaga Y."/>
            <person name="Zwiers L.-H."/>
            <person name="Turgeon B."/>
            <person name="Goodwin S."/>
            <person name="Spatafora J."/>
            <person name="Crous P."/>
            <person name="Grigoriev I."/>
        </authorList>
    </citation>
    <scope>NUCLEOTIDE SEQUENCE</scope>
    <source>
        <strain evidence="8">CBS 262.69</strain>
    </source>
</reference>
<evidence type="ECO:0000256" key="1">
    <source>
        <dbReference type="ARBA" id="ARBA00004496"/>
    </source>
</evidence>
<dbReference type="EMBL" id="ML996707">
    <property type="protein sequence ID" value="KAF2396448.1"/>
    <property type="molecule type" value="Genomic_DNA"/>
</dbReference>
<keyword evidence="5" id="KW-0653">Protein transport</keyword>
<evidence type="ECO:0000256" key="5">
    <source>
        <dbReference type="ARBA" id="ARBA00022927"/>
    </source>
</evidence>
<feature type="compositionally biased region" description="Polar residues" evidence="6">
    <location>
        <begin position="355"/>
        <end position="365"/>
    </location>
</feature>
<dbReference type="Proteomes" id="UP000799640">
    <property type="component" value="Unassembled WGS sequence"/>
</dbReference>
<dbReference type="FunFam" id="1.25.10.10:FF:000313">
    <property type="entry name" value="Importin beta-2 subunit, putative"/>
    <property type="match status" value="1"/>
</dbReference>
<accession>A0A6G1HK55</accession>
<evidence type="ECO:0000256" key="4">
    <source>
        <dbReference type="ARBA" id="ARBA00022737"/>
    </source>
</evidence>
<evidence type="ECO:0000256" key="3">
    <source>
        <dbReference type="ARBA" id="ARBA00022490"/>
    </source>
</evidence>
<evidence type="ECO:0000256" key="6">
    <source>
        <dbReference type="SAM" id="MobiDB-lite"/>
    </source>
</evidence>
<gene>
    <name evidence="8" type="ORF">EJ06DRAFT_560006</name>
</gene>
<dbReference type="InterPro" id="IPR011989">
    <property type="entry name" value="ARM-like"/>
</dbReference>
<evidence type="ECO:0000259" key="7">
    <source>
        <dbReference type="PROSITE" id="PS50166"/>
    </source>
</evidence>
<dbReference type="GO" id="GO:0006606">
    <property type="term" value="P:protein import into nucleus"/>
    <property type="evidence" value="ECO:0007669"/>
    <property type="project" value="InterPro"/>
</dbReference>
<dbReference type="PROSITE" id="PS50166">
    <property type="entry name" value="IMPORTIN_B_NT"/>
    <property type="match status" value="1"/>
</dbReference>
<dbReference type="Gene3D" id="1.25.10.10">
    <property type="entry name" value="Leucine-rich Repeat Variant"/>
    <property type="match status" value="2"/>
</dbReference>
<keyword evidence="2" id="KW-0813">Transport</keyword>
<feature type="domain" description="Importin N-terminal" evidence="7">
    <location>
        <begin position="32"/>
        <end position="109"/>
    </location>
</feature>
<dbReference type="InterPro" id="IPR001494">
    <property type="entry name" value="Importin-beta_N"/>
</dbReference>
<dbReference type="Pfam" id="PF13513">
    <property type="entry name" value="HEAT_EZ"/>
    <property type="match status" value="2"/>
</dbReference>
<feature type="compositionally biased region" description="Acidic residues" evidence="6">
    <location>
        <begin position="378"/>
        <end position="403"/>
    </location>
</feature>
<dbReference type="OrthoDB" id="951172at2759"/>
<name>A0A6G1HK55_9PEZI</name>
<dbReference type="AlphaFoldDB" id="A0A6G1HK55"/>
<feature type="compositionally biased region" description="Acidic residues" evidence="6">
    <location>
        <begin position="335"/>
        <end position="345"/>
    </location>
</feature>
<evidence type="ECO:0000313" key="9">
    <source>
        <dbReference type="Proteomes" id="UP000799640"/>
    </source>
</evidence>
<dbReference type="GO" id="GO:0031267">
    <property type="term" value="F:small GTPase binding"/>
    <property type="evidence" value="ECO:0007669"/>
    <property type="project" value="InterPro"/>
</dbReference>
<comment type="subcellular location">
    <subcellularLocation>
        <location evidence="1">Cytoplasm</location>
    </subcellularLocation>
</comment>
<dbReference type="SMART" id="SM00913">
    <property type="entry name" value="IBN_N"/>
    <property type="match status" value="1"/>
</dbReference>
<evidence type="ECO:0000256" key="2">
    <source>
        <dbReference type="ARBA" id="ARBA00022448"/>
    </source>
</evidence>
<keyword evidence="3" id="KW-0963">Cytoplasm</keyword>
<keyword evidence="9" id="KW-1185">Reference proteome</keyword>
<dbReference type="GO" id="GO:0005634">
    <property type="term" value="C:nucleus"/>
    <property type="evidence" value="ECO:0007669"/>
    <property type="project" value="UniProtKB-ARBA"/>
</dbReference>
<dbReference type="InterPro" id="IPR016024">
    <property type="entry name" value="ARM-type_fold"/>
</dbReference>
<dbReference type="GO" id="GO:0005737">
    <property type="term" value="C:cytoplasm"/>
    <property type="evidence" value="ECO:0007669"/>
    <property type="project" value="UniProtKB-SubCell"/>
</dbReference>
<keyword evidence="4" id="KW-0677">Repeat</keyword>
<dbReference type="PANTHER" id="PTHR10527">
    <property type="entry name" value="IMPORTIN BETA"/>
    <property type="match status" value="1"/>
</dbReference>
<dbReference type="Pfam" id="PF03810">
    <property type="entry name" value="IBN_N"/>
    <property type="match status" value="1"/>
</dbReference>
<proteinExistence type="predicted"/>
<evidence type="ECO:0000313" key="8">
    <source>
        <dbReference type="EMBL" id="KAF2396448.1"/>
    </source>
</evidence>
<dbReference type="InterPro" id="IPR040122">
    <property type="entry name" value="Importin_beta"/>
</dbReference>